<dbReference type="Gene3D" id="3.40.50.720">
    <property type="entry name" value="NAD(P)-binding Rossmann-like Domain"/>
    <property type="match status" value="1"/>
</dbReference>
<dbReference type="Proteomes" id="UP000295830">
    <property type="component" value="Unassembled WGS sequence"/>
</dbReference>
<feature type="domain" description="XdhC- CoxI" evidence="1">
    <location>
        <begin position="20"/>
        <end position="74"/>
    </location>
</feature>
<dbReference type="EMBL" id="SOAX01000002">
    <property type="protein sequence ID" value="TDT43135.1"/>
    <property type="molecule type" value="Genomic_DNA"/>
</dbReference>
<dbReference type="Pfam" id="PF02625">
    <property type="entry name" value="XdhC_CoxI"/>
    <property type="match status" value="1"/>
</dbReference>
<dbReference type="InterPro" id="IPR027051">
    <property type="entry name" value="XdhC_Rossmann_dom"/>
</dbReference>
<keyword evidence="4" id="KW-1185">Reference proteome</keyword>
<gene>
    <name evidence="3" type="ORF">DES49_0945</name>
</gene>
<sequence length="331" mass="36322">MPEPGDADLSTRVIRDLARWLGNGQRAWLCTVVRTWGSSPRPPGSLLAVNEEGEWSGSVSGGCLEEQLIRQVSTESNPGTTPEVVDYGVTESDQQQWRLPCGGRMRLVVEPLDPGRHAAPVSMLLEAIDERRPVTRRVNLTSGEWSFVASSVPETVEETDGTLLHTLGPQARMLLIGAGEVARYVARIALMNGFSVTLCEPRELFLQGWDEPGVEVRESLPDDLVRTEFSDAYCAILALGHDPRIDDMGLLAALESEAFYIGAMGSQRTAAQRRERLHQLGVTDSAMERLHAPIGFQIGSKSPPEIAVAAIAEVLAERHRLLRRMICSHPE</sequence>
<dbReference type="InterPro" id="IPR036291">
    <property type="entry name" value="NAD(P)-bd_dom_sf"/>
</dbReference>
<feature type="domain" description="XdhC Rossmann" evidence="2">
    <location>
        <begin position="173"/>
        <end position="314"/>
    </location>
</feature>
<dbReference type="AlphaFoldDB" id="A0A4R7JY89"/>
<evidence type="ECO:0000313" key="4">
    <source>
        <dbReference type="Proteomes" id="UP000295830"/>
    </source>
</evidence>
<dbReference type="PANTHER" id="PTHR30388">
    <property type="entry name" value="ALDEHYDE OXIDOREDUCTASE MOLYBDENUM COFACTOR ASSEMBLY PROTEIN"/>
    <property type="match status" value="1"/>
</dbReference>
<evidence type="ECO:0000259" key="1">
    <source>
        <dbReference type="Pfam" id="PF02625"/>
    </source>
</evidence>
<dbReference type="Pfam" id="PF13478">
    <property type="entry name" value="XdhC_C"/>
    <property type="match status" value="1"/>
</dbReference>
<dbReference type="PANTHER" id="PTHR30388:SF4">
    <property type="entry name" value="MOLYBDENUM COFACTOR INSERTION CHAPERONE PAOD"/>
    <property type="match status" value="1"/>
</dbReference>
<evidence type="ECO:0000313" key="3">
    <source>
        <dbReference type="EMBL" id="TDT43135.1"/>
    </source>
</evidence>
<dbReference type="SUPFAM" id="SSF51735">
    <property type="entry name" value="NAD(P)-binding Rossmann-fold domains"/>
    <property type="match status" value="1"/>
</dbReference>
<dbReference type="InterPro" id="IPR003777">
    <property type="entry name" value="XdhC_CoxI"/>
</dbReference>
<comment type="caution">
    <text evidence="3">The sequence shown here is derived from an EMBL/GenBank/DDBJ whole genome shotgun (WGS) entry which is preliminary data.</text>
</comment>
<dbReference type="OrthoDB" id="9815497at2"/>
<name>A0A4R7JY89_9GAMM</name>
<evidence type="ECO:0000259" key="2">
    <source>
        <dbReference type="Pfam" id="PF13478"/>
    </source>
</evidence>
<organism evidence="3 4">
    <name type="scientific">Halospina denitrificans</name>
    <dbReference type="NCBI Taxonomy" id="332522"/>
    <lineage>
        <taxon>Bacteria</taxon>
        <taxon>Pseudomonadati</taxon>
        <taxon>Pseudomonadota</taxon>
        <taxon>Gammaproteobacteria</taxon>
        <taxon>Halospina</taxon>
    </lineage>
</organism>
<proteinExistence type="predicted"/>
<dbReference type="InterPro" id="IPR052698">
    <property type="entry name" value="MoCofactor_Util/Proc"/>
</dbReference>
<accession>A0A4R7JY89</accession>
<reference evidence="3 4" key="1">
    <citation type="submission" date="2019-03" db="EMBL/GenBank/DDBJ databases">
        <title>Genomic Encyclopedia of Type Strains, Phase IV (KMG-IV): sequencing the most valuable type-strain genomes for metagenomic binning, comparative biology and taxonomic classification.</title>
        <authorList>
            <person name="Goeker M."/>
        </authorList>
    </citation>
    <scope>NUCLEOTIDE SEQUENCE [LARGE SCALE GENOMIC DNA]</scope>
    <source>
        <strain evidence="3 4">DSM 15505</strain>
    </source>
</reference>
<dbReference type="RefSeq" id="WP_133735223.1">
    <property type="nucleotide sequence ID" value="NZ_SOAX01000002.1"/>
</dbReference>
<protein>
    <submittedName>
        <fullName evidence="3">Xanthine dehydrogenase accessory factor</fullName>
    </submittedName>
</protein>